<dbReference type="Pfam" id="PF01059">
    <property type="entry name" value="Oxidored_q5_N"/>
    <property type="match status" value="1"/>
</dbReference>
<dbReference type="Pfam" id="PF00361">
    <property type="entry name" value="Proton_antipo_M"/>
    <property type="match status" value="1"/>
</dbReference>
<dbReference type="NCBIfam" id="TIGR01972">
    <property type="entry name" value="NDH_I_M"/>
    <property type="match status" value="1"/>
</dbReference>
<evidence type="ECO:0000256" key="12">
    <source>
        <dbReference type="SAM" id="Phobius"/>
    </source>
</evidence>
<keyword evidence="5" id="KW-1278">Translocase</keyword>
<evidence type="ECO:0000256" key="6">
    <source>
        <dbReference type="ARBA" id="ARBA00022989"/>
    </source>
</evidence>
<keyword evidence="6 12" id="KW-1133">Transmembrane helix</keyword>
<evidence type="ECO:0000256" key="4">
    <source>
        <dbReference type="ARBA" id="ARBA00022692"/>
    </source>
</evidence>
<feature type="transmembrane region" description="Helical" evidence="12">
    <location>
        <begin position="253"/>
        <end position="273"/>
    </location>
</feature>
<evidence type="ECO:0000313" key="15">
    <source>
        <dbReference type="EMBL" id="AYQ56118.1"/>
    </source>
</evidence>
<dbReference type="InterPro" id="IPR000260">
    <property type="entry name" value="NADH4_N"/>
</dbReference>
<evidence type="ECO:0000256" key="11">
    <source>
        <dbReference type="RuleBase" id="RU000320"/>
    </source>
</evidence>
<feature type="domain" description="NADH:ubiquinone oxidoreductase chain 4 N-terminal" evidence="14">
    <location>
        <begin position="69"/>
        <end position="135"/>
    </location>
</feature>
<protein>
    <recommendedName>
        <fullName evidence="3">NADH-quinone oxidoreductase subunit M</fullName>
    </recommendedName>
    <alternativeName>
        <fullName evidence="9">NADH dehydrogenase I subunit M</fullName>
    </alternativeName>
    <alternativeName>
        <fullName evidence="10">NDH-1 subunit M</fullName>
    </alternativeName>
</protein>
<dbReference type="GO" id="GO:0016020">
    <property type="term" value="C:membrane"/>
    <property type="evidence" value="ECO:0007669"/>
    <property type="project" value="UniProtKB-SubCell"/>
</dbReference>
<dbReference type="PRINTS" id="PR01437">
    <property type="entry name" value="NUOXDRDTASE4"/>
</dbReference>
<keyword evidence="7" id="KW-0520">NAD</keyword>
<dbReference type="Proteomes" id="UP000278334">
    <property type="component" value="Chromosome"/>
</dbReference>
<evidence type="ECO:0000256" key="8">
    <source>
        <dbReference type="ARBA" id="ARBA00023136"/>
    </source>
</evidence>
<evidence type="ECO:0000256" key="1">
    <source>
        <dbReference type="ARBA" id="ARBA00004127"/>
    </source>
</evidence>
<evidence type="ECO:0000256" key="2">
    <source>
        <dbReference type="ARBA" id="ARBA00009025"/>
    </source>
</evidence>
<feature type="transmembrane region" description="Helical" evidence="12">
    <location>
        <begin position="473"/>
        <end position="492"/>
    </location>
</feature>
<dbReference type="PANTHER" id="PTHR43507">
    <property type="entry name" value="NADH-UBIQUINONE OXIDOREDUCTASE CHAIN 4"/>
    <property type="match status" value="1"/>
</dbReference>
<feature type="transmembrane region" description="Helical" evidence="12">
    <location>
        <begin position="431"/>
        <end position="452"/>
    </location>
</feature>
<evidence type="ECO:0000256" key="5">
    <source>
        <dbReference type="ARBA" id="ARBA00022967"/>
    </source>
</evidence>
<sequence length="516" mass="56672">MDAVYGRQAITGDLIMENSILSLLIWLPIFGGGLVVLLGNERAVTARWVSLAISILVFVMSLSLWTGFDSSTHLMQFVEKSSWITHFNIHYHLGVDGISMPLIILTTFSTILVIAAGWEVIQKRPAHYMAAFLIMEGLIIGVFSSLDAILFYAFWEASLIPMLLIVGIWGGDNRVYAAIKFFLYTFLGSVFMLLSLIYMYNKSGSFSILDMHDLSLTVAEQAWIFWAFFMAFAVKVPMFPVHTWLPDAHVQAPTGGSVILAAIMLKMGGYGFFRFSLPITPDASLQFSGVMIALSLIAIVYIGFVALVQRDMKKLIAYSSISHMGFVTLGVFALFLAYNPNSPEGAFLGLEGAMVQMISHGFISAAMFLVVGVLYDRLHSREISTYGGVINTMPKFTGFAVLFAMANVGLPGTSGFVGEFMIILGAVQANIWYAVLAATTLIVGAAYTLWMVKRVFWGKITNPAVQTLNDINGREFSILAILALAVLIMGLYPQPVIEVMHVSIDHLLHQALASKL</sequence>
<dbReference type="GO" id="GO:0012505">
    <property type="term" value="C:endomembrane system"/>
    <property type="evidence" value="ECO:0007669"/>
    <property type="project" value="UniProtKB-SubCell"/>
</dbReference>
<dbReference type="AlphaFoldDB" id="A0A3G3IK80"/>
<feature type="transmembrane region" description="Helical" evidence="12">
    <location>
        <begin position="396"/>
        <end position="425"/>
    </location>
</feature>
<dbReference type="GO" id="GO:0042773">
    <property type="term" value="P:ATP synthesis coupled electron transport"/>
    <property type="evidence" value="ECO:0007669"/>
    <property type="project" value="InterPro"/>
</dbReference>
<dbReference type="EMBL" id="CP024634">
    <property type="protein sequence ID" value="AYQ56118.1"/>
    <property type="molecule type" value="Genomic_DNA"/>
</dbReference>
<dbReference type="InterPro" id="IPR010227">
    <property type="entry name" value="NADH_Q_OxRdtase_chainM/4"/>
</dbReference>
<feature type="transmembrane region" description="Helical" evidence="12">
    <location>
        <begin position="285"/>
        <end position="308"/>
    </location>
</feature>
<dbReference type="GO" id="GO:0003954">
    <property type="term" value="F:NADH dehydrogenase activity"/>
    <property type="evidence" value="ECO:0007669"/>
    <property type="project" value="TreeGrafter"/>
</dbReference>
<name>A0A3G3IK80_9GAMM</name>
<keyword evidence="4 11" id="KW-0812">Transmembrane</keyword>
<dbReference type="PANTHER" id="PTHR43507:SF1">
    <property type="entry name" value="NADH-UBIQUINONE OXIDOREDUCTASE CHAIN 4"/>
    <property type="match status" value="1"/>
</dbReference>
<evidence type="ECO:0000313" key="16">
    <source>
        <dbReference type="Proteomes" id="UP000278334"/>
    </source>
</evidence>
<keyword evidence="8 12" id="KW-0472">Membrane</keyword>
<proteinExistence type="inferred from homology"/>
<dbReference type="NCBIfam" id="NF004501">
    <property type="entry name" value="PRK05846.1-5"/>
    <property type="match status" value="1"/>
</dbReference>
<dbReference type="InterPro" id="IPR001750">
    <property type="entry name" value="ND/Mrp_TM"/>
</dbReference>
<accession>A0A3G3IK80</accession>
<evidence type="ECO:0000259" key="14">
    <source>
        <dbReference type="Pfam" id="PF01059"/>
    </source>
</evidence>
<feature type="transmembrane region" description="Helical" evidence="12">
    <location>
        <begin position="357"/>
        <end position="375"/>
    </location>
</feature>
<feature type="transmembrane region" description="Helical" evidence="12">
    <location>
        <begin position="48"/>
        <end position="68"/>
    </location>
</feature>
<feature type="transmembrane region" description="Helical" evidence="12">
    <location>
        <begin position="315"/>
        <end position="337"/>
    </location>
</feature>
<feature type="domain" description="NADH:quinone oxidoreductase/Mrp antiporter transmembrane" evidence="13">
    <location>
        <begin position="146"/>
        <end position="440"/>
    </location>
</feature>
<comment type="similarity">
    <text evidence="2">Belongs to the complex I subunit 4 family.</text>
</comment>
<evidence type="ECO:0000256" key="3">
    <source>
        <dbReference type="ARBA" id="ARBA00019906"/>
    </source>
</evidence>
<evidence type="ECO:0000256" key="7">
    <source>
        <dbReference type="ARBA" id="ARBA00023027"/>
    </source>
</evidence>
<dbReference type="GO" id="GO:0008137">
    <property type="term" value="F:NADH dehydrogenase (ubiquinone) activity"/>
    <property type="evidence" value="ECO:0007669"/>
    <property type="project" value="InterPro"/>
</dbReference>
<feature type="transmembrane region" description="Helical" evidence="12">
    <location>
        <begin position="149"/>
        <end position="169"/>
    </location>
</feature>
<dbReference type="NCBIfam" id="NF004499">
    <property type="entry name" value="PRK05846.1-3"/>
    <property type="match status" value="1"/>
</dbReference>
<evidence type="ECO:0000259" key="13">
    <source>
        <dbReference type="Pfam" id="PF00361"/>
    </source>
</evidence>
<gene>
    <name evidence="15" type="ORF">MS2017_0372</name>
</gene>
<dbReference type="KEGG" id="bthg:MS2017_0372"/>
<dbReference type="GO" id="GO:0048039">
    <property type="term" value="F:ubiquinone binding"/>
    <property type="evidence" value="ECO:0007669"/>
    <property type="project" value="TreeGrafter"/>
</dbReference>
<dbReference type="GO" id="GO:0015990">
    <property type="term" value="P:electron transport coupled proton transport"/>
    <property type="evidence" value="ECO:0007669"/>
    <property type="project" value="TreeGrafter"/>
</dbReference>
<comment type="subcellular location">
    <subcellularLocation>
        <location evidence="1">Endomembrane system</location>
        <topology evidence="1">Multi-pass membrane protein</topology>
    </subcellularLocation>
    <subcellularLocation>
        <location evidence="11">Membrane</location>
        <topology evidence="11">Multi-pass membrane protein</topology>
    </subcellularLocation>
</comment>
<evidence type="ECO:0000256" key="10">
    <source>
        <dbReference type="ARBA" id="ARBA00032798"/>
    </source>
</evidence>
<dbReference type="InterPro" id="IPR003918">
    <property type="entry name" value="NADH_UbQ_OxRdtase"/>
</dbReference>
<evidence type="ECO:0000256" key="9">
    <source>
        <dbReference type="ARBA" id="ARBA00031584"/>
    </source>
</evidence>
<feature type="transmembrane region" description="Helical" evidence="12">
    <location>
        <begin position="98"/>
        <end position="118"/>
    </location>
</feature>
<reference evidence="15 16" key="1">
    <citation type="submission" date="2017-11" db="EMBL/GenBank/DDBJ databases">
        <title>Genome sequence of the bacterial symbiont EPR9N from a vent mussel Bathymodiolus thermophilus.</title>
        <authorList>
            <person name="Won Y.-J."/>
        </authorList>
    </citation>
    <scope>NUCLEOTIDE SEQUENCE [LARGE SCALE GENOMIC DNA]</scope>
    <source>
        <strain evidence="15 16">EPR9N</strain>
    </source>
</reference>
<feature type="transmembrane region" description="Helical" evidence="12">
    <location>
        <begin position="125"/>
        <end position="143"/>
    </location>
</feature>
<organism evidence="15 16">
    <name type="scientific">Bathymodiolus thermophilus thioautotrophic gill symbiont</name>
    <dbReference type="NCBI Taxonomy" id="2360"/>
    <lineage>
        <taxon>Bacteria</taxon>
        <taxon>Pseudomonadati</taxon>
        <taxon>Pseudomonadota</taxon>
        <taxon>Gammaproteobacteria</taxon>
        <taxon>sulfur-oxidizing symbionts</taxon>
    </lineage>
</organism>
<feature type="transmembrane region" description="Helical" evidence="12">
    <location>
        <begin position="221"/>
        <end position="241"/>
    </location>
</feature>
<feature type="transmembrane region" description="Helical" evidence="12">
    <location>
        <begin position="181"/>
        <end position="201"/>
    </location>
</feature>
<feature type="transmembrane region" description="Helical" evidence="12">
    <location>
        <begin position="20"/>
        <end position="39"/>
    </location>
</feature>